<dbReference type="EMBL" id="BOMH01000107">
    <property type="protein sequence ID" value="GID71221.1"/>
    <property type="molecule type" value="Genomic_DNA"/>
</dbReference>
<proteinExistence type="predicted"/>
<dbReference type="InterPro" id="IPR045927">
    <property type="entry name" value="DUF6346"/>
</dbReference>
<evidence type="ECO:0000313" key="2">
    <source>
        <dbReference type="EMBL" id="GID71221.1"/>
    </source>
</evidence>
<accession>A0A919ITZ1</accession>
<keyword evidence="1" id="KW-0472">Membrane</keyword>
<sequence>MTGDTEDGERSWGFEARERSAWQRRSPVGWRLVKLTQAIGMVALAYVSTFVLATLSTFYPGTGSIGARGPDERPVRASVESCQRAGPLSTMGLGYWWVCHVRVATADRGDVEAVVDRSIVSKEDVGRTVDLWEACGEKPGAACSYGKAVGAGWQIYEGVVRMLGRVLIFLMLVSACFYLLATVLGAPRYLVFNQWWQRKTAKK</sequence>
<gene>
    <name evidence="2" type="ORF">Acy02nite_91020</name>
</gene>
<dbReference type="AlphaFoldDB" id="A0A919ITZ1"/>
<dbReference type="Pfam" id="PF19873">
    <property type="entry name" value="DUF6346"/>
    <property type="match status" value="1"/>
</dbReference>
<organism evidence="2 3">
    <name type="scientific">Actinoplanes cyaneus</name>
    <dbReference type="NCBI Taxonomy" id="52696"/>
    <lineage>
        <taxon>Bacteria</taxon>
        <taxon>Bacillati</taxon>
        <taxon>Actinomycetota</taxon>
        <taxon>Actinomycetes</taxon>
        <taxon>Micromonosporales</taxon>
        <taxon>Micromonosporaceae</taxon>
        <taxon>Actinoplanes</taxon>
    </lineage>
</organism>
<dbReference type="RefSeq" id="WP_203756169.1">
    <property type="nucleotide sequence ID" value="NZ_BAAAUC010000112.1"/>
</dbReference>
<evidence type="ECO:0000313" key="3">
    <source>
        <dbReference type="Proteomes" id="UP000619479"/>
    </source>
</evidence>
<name>A0A919ITZ1_9ACTN</name>
<comment type="caution">
    <text evidence="2">The sequence shown here is derived from an EMBL/GenBank/DDBJ whole genome shotgun (WGS) entry which is preliminary data.</text>
</comment>
<evidence type="ECO:0000256" key="1">
    <source>
        <dbReference type="SAM" id="Phobius"/>
    </source>
</evidence>
<protein>
    <submittedName>
        <fullName evidence="2">Uncharacterized protein</fullName>
    </submittedName>
</protein>
<keyword evidence="1" id="KW-0812">Transmembrane</keyword>
<feature type="transmembrane region" description="Helical" evidence="1">
    <location>
        <begin position="166"/>
        <end position="186"/>
    </location>
</feature>
<dbReference type="Proteomes" id="UP000619479">
    <property type="component" value="Unassembled WGS sequence"/>
</dbReference>
<feature type="transmembrane region" description="Helical" evidence="1">
    <location>
        <begin position="38"/>
        <end position="59"/>
    </location>
</feature>
<keyword evidence="3" id="KW-1185">Reference proteome</keyword>
<keyword evidence="1" id="KW-1133">Transmembrane helix</keyword>
<reference evidence="2" key="1">
    <citation type="submission" date="2021-01" db="EMBL/GenBank/DDBJ databases">
        <title>Whole genome shotgun sequence of Actinoplanes cyaneus NBRC 14990.</title>
        <authorList>
            <person name="Komaki H."/>
            <person name="Tamura T."/>
        </authorList>
    </citation>
    <scope>NUCLEOTIDE SEQUENCE</scope>
    <source>
        <strain evidence="2">NBRC 14990</strain>
    </source>
</reference>